<proteinExistence type="predicted"/>
<dbReference type="Proteomes" id="UP000002943">
    <property type="component" value="Unassembled WGS sequence"/>
</dbReference>
<reference evidence="2 3" key="1">
    <citation type="journal article" date="2012" name="Int. J. Syst. Evol. Microbiol.">
        <title>Vibrio caribbeanicus sp. nov., isolated from the marine sponge Scleritoderma cyanea.</title>
        <authorList>
            <person name="Hoffmann M."/>
            <person name="Monday S.R."/>
            <person name="Allard M.W."/>
            <person name="Strain E.A."/>
            <person name="Whittaker P."/>
            <person name="Naum M."/>
            <person name="McCarthy P.J."/>
            <person name="Lopez J.V."/>
            <person name="Fischer M."/>
            <person name="Brown E.W."/>
        </authorList>
    </citation>
    <scope>NUCLEOTIDE SEQUENCE [LARGE SCALE GENOMIC DNA]</scope>
    <source>
        <strain evidence="2 3">ATCC BAA-2122</strain>
    </source>
</reference>
<keyword evidence="3" id="KW-1185">Reference proteome</keyword>
<accession>E3BLD3</accession>
<dbReference type="STRING" id="796620.VIBC2010_06050"/>
<dbReference type="Gene3D" id="3.40.50.300">
    <property type="entry name" value="P-loop containing nucleotide triphosphate hydrolases"/>
    <property type="match status" value="1"/>
</dbReference>
<dbReference type="AlphaFoldDB" id="E3BLD3"/>
<dbReference type="Pfam" id="PF02492">
    <property type="entry name" value="cobW"/>
    <property type="match status" value="1"/>
</dbReference>
<protein>
    <recommendedName>
        <fullName evidence="1">CobW/HypB/UreG nucleotide-binding domain-containing protein</fullName>
    </recommendedName>
</protein>
<dbReference type="SUPFAM" id="SSF52540">
    <property type="entry name" value="P-loop containing nucleoside triphosphate hydrolases"/>
    <property type="match status" value="1"/>
</dbReference>
<gene>
    <name evidence="2" type="ORF">VIBC2010_06050</name>
</gene>
<evidence type="ECO:0000313" key="2">
    <source>
        <dbReference type="EMBL" id="EFP96145.1"/>
    </source>
</evidence>
<evidence type="ECO:0000313" key="3">
    <source>
        <dbReference type="Proteomes" id="UP000002943"/>
    </source>
</evidence>
<dbReference type="EMBL" id="AEIU01000079">
    <property type="protein sequence ID" value="EFP96145.1"/>
    <property type="molecule type" value="Genomic_DNA"/>
</dbReference>
<feature type="domain" description="CobW/HypB/UreG nucleotide-binding" evidence="1">
    <location>
        <begin position="4"/>
        <end position="28"/>
    </location>
</feature>
<name>E3BLD3_9VIBR</name>
<organism evidence="2 3">
    <name type="scientific">Vibrio caribbeanicus ATCC BAA-2122</name>
    <dbReference type="NCBI Taxonomy" id="796620"/>
    <lineage>
        <taxon>Bacteria</taxon>
        <taxon>Pseudomonadati</taxon>
        <taxon>Pseudomonadota</taxon>
        <taxon>Gammaproteobacteria</taxon>
        <taxon>Vibrionales</taxon>
        <taxon>Vibrionaceae</taxon>
        <taxon>Vibrio</taxon>
    </lineage>
</organism>
<dbReference type="InterPro" id="IPR027417">
    <property type="entry name" value="P-loop_NTPase"/>
</dbReference>
<comment type="caution">
    <text evidence="2">The sequence shown here is derived from an EMBL/GenBank/DDBJ whole genome shotgun (WGS) entry which is preliminary data.</text>
</comment>
<dbReference type="InterPro" id="IPR003495">
    <property type="entry name" value="CobW/HypB/UreG_nucleotide-bd"/>
</dbReference>
<sequence>MKVPTNIITGFLGSGKTTAIQSLLKQKPQLFKAY</sequence>
<evidence type="ECO:0000259" key="1">
    <source>
        <dbReference type="Pfam" id="PF02492"/>
    </source>
</evidence>